<organism evidence="3 4">
    <name type="scientific">Apodospora peruviana</name>
    <dbReference type="NCBI Taxonomy" id="516989"/>
    <lineage>
        <taxon>Eukaryota</taxon>
        <taxon>Fungi</taxon>
        <taxon>Dikarya</taxon>
        <taxon>Ascomycota</taxon>
        <taxon>Pezizomycotina</taxon>
        <taxon>Sordariomycetes</taxon>
        <taxon>Sordariomycetidae</taxon>
        <taxon>Sordariales</taxon>
        <taxon>Lasiosphaeriaceae</taxon>
        <taxon>Apodospora</taxon>
    </lineage>
</organism>
<gene>
    <name evidence="3" type="ORF">B0H66DRAFT_596125</name>
</gene>
<comment type="caution">
    <text evidence="3">The sequence shown here is derived from an EMBL/GenBank/DDBJ whole genome shotgun (WGS) entry which is preliminary data.</text>
</comment>
<dbReference type="InterPro" id="IPR010730">
    <property type="entry name" value="HET"/>
</dbReference>
<dbReference type="PANTHER" id="PTHR33112">
    <property type="entry name" value="DOMAIN PROTEIN, PUTATIVE-RELATED"/>
    <property type="match status" value="1"/>
</dbReference>
<keyword evidence="4" id="KW-1185">Reference proteome</keyword>
<reference evidence="3" key="2">
    <citation type="submission" date="2023-06" db="EMBL/GenBank/DDBJ databases">
        <authorList>
            <consortium name="Lawrence Berkeley National Laboratory"/>
            <person name="Haridas S."/>
            <person name="Hensen N."/>
            <person name="Bonometti L."/>
            <person name="Westerberg I."/>
            <person name="Brannstrom I.O."/>
            <person name="Guillou S."/>
            <person name="Cros-Aarteil S."/>
            <person name="Calhoun S."/>
            <person name="Kuo A."/>
            <person name="Mondo S."/>
            <person name="Pangilinan J."/>
            <person name="Riley R."/>
            <person name="Labutti K."/>
            <person name="Andreopoulos B."/>
            <person name="Lipzen A."/>
            <person name="Chen C."/>
            <person name="Yanf M."/>
            <person name="Daum C."/>
            <person name="Ng V."/>
            <person name="Clum A."/>
            <person name="Steindorff A."/>
            <person name="Ohm R."/>
            <person name="Martin F."/>
            <person name="Silar P."/>
            <person name="Natvig D."/>
            <person name="Lalanne C."/>
            <person name="Gautier V."/>
            <person name="Ament-Velasquez S.L."/>
            <person name="Kruys A."/>
            <person name="Hutchinson M.I."/>
            <person name="Powell A.J."/>
            <person name="Barry K."/>
            <person name="Miller A.N."/>
            <person name="Grigoriev I.V."/>
            <person name="Debuchy R."/>
            <person name="Gladieux P."/>
            <person name="Thoren M.H."/>
            <person name="Johannesson H."/>
        </authorList>
    </citation>
    <scope>NUCLEOTIDE SEQUENCE</scope>
    <source>
        <strain evidence="3">CBS 118394</strain>
    </source>
</reference>
<dbReference type="AlphaFoldDB" id="A0AAE0LY14"/>
<feature type="domain" description="Heterokaryon incompatibility" evidence="2">
    <location>
        <begin position="388"/>
        <end position="555"/>
    </location>
</feature>
<feature type="region of interest" description="Disordered" evidence="1">
    <location>
        <begin position="87"/>
        <end position="111"/>
    </location>
</feature>
<feature type="region of interest" description="Disordered" evidence="1">
    <location>
        <begin position="1"/>
        <end position="31"/>
    </location>
</feature>
<evidence type="ECO:0000313" key="3">
    <source>
        <dbReference type="EMBL" id="KAK3311958.1"/>
    </source>
</evidence>
<protein>
    <submittedName>
        <fullName evidence="3">Heterokaryon incompatibility protein-domain-containing protein</fullName>
    </submittedName>
</protein>
<dbReference type="EMBL" id="JAUEDM010000010">
    <property type="protein sequence ID" value="KAK3311958.1"/>
    <property type="molecule type" value="Genomic_DNA"/>
</dbReference>
<feature type="compositionally biased region" description="Low complexity" evidence="1">
    <location>
        <begin position="90"/>
        <end position="111"/>
    </location>
</feature>
<proteinExistence type="predicted"/>
<reference evidence="3" key="1">
    <citation type="journal article" date="2023" name="Mol. Phylogenet. Evol.">
        <title>Genome-scale phylogeny and comparative genomics of the fungal order Sordariales.</title>
        <authorList>
            <person name="Hensen N."/>
            <person name="Bonometti L."/>
            <person name="Westerberg I."/>
            <person name="Brannstrom I.O."/>
            <person name="Guillou S."/>
            <person name="Cros-Aarteil S."/>
            <person name="Calhoun S."/>
            <person name="Haridas S."/>
            <person name="Kuo A."/>
            <person name="Mondo S."/>
            <person name="Pangilinan J."/>
            <person name="Riley R."/>
            <person name="LaButti K."/>
            <person name="Andreopoulos B."/>
            <person name="Lipzen A."/>
            <person name="Chen C."/>
            <person name="Yan M."/>
            <person name="Daum C."/>
            <person name="Ng V."/>
            <person name="Clum A."/>
            <person name="Steindorff A."/>
            <person name="Ohm R.A."/>
            <person name="Martin F."/>
            <person name="Silar P."/>
            <person name="Natvig D.O."/>
            <person name="Lalanne C."/>
            <person name="Gautier V."/>
            <person name="Ament-Velasquez S.L."/>
            <person name="Kruys A."/>
            <person name="Hutchinson M.I."/>
            <person name="Powell A.J."/>
            <person name="Barry K."/>
            <person name="Miller A.N."/>
            <person name="Grigoriev I.V."/>
            <person name="Debuchy R."/>
            <person name="Gladieux P."/>
            <person name="Hiltunen Thoren M."/>
            <person name="Johannesson H."/>
        </authorList>
    </citation>
    <scope>NUCLEOTIDE SEQUENCE</scope>
    <source>
        <strain evidence="3">CBS 118394</strain>
    </source>
</reference>
<evidence type="ECO:0000313" key="4">
    <source>
        <dbReference type="Proteomes" id="UP001283341"/>
    </source>
</evidence>
<dbReference type="PANTHER" id="PTHR33112:SF15">
    <property type="entry name" value="HETEROKARYON INCOMPATIBILITY DOMAIN-CONTAINING PROTEIN"/>
    <property type="match status" value="1"/>
</dbReference>
<dbReference type="Pfam" id="PF06985">
    <property type="entry name" value="HET"/>
    <property type="match status" value="1"/>
</dbReference>
<dbReference type="Proteomes" id="UP001283341">
    <property type="component" value="Unassembled WGS sequence"/>
</dbReference>
<sequence>MGSGSQSLSLEHEPPEQRFTTYPRQNGSTRQYDLPLPGTLCSVCSILDFKPQDTVHKLAAGSRLGIGSAAAIGLAALRNKLPEKAKQKLTTLSSRSNDSSNNTNTSSSSSSSKLTELAVAASAKTAKSLLVRSNNVELVYNHQPSLGHLERSAKLGCRFCRLLWDGLRKPLDSSSHYNYKDHPPRVALYLSTYRSWGPEKAMWWAGDQHITAVCGPDRFMTLDVFMIEESILGTKHFQGKAPALTAKAVKGFPKVKPGGEGNVSLNEVDLRSVSFSSNTRMRHRLNSQKFVDFYDIDNVYPSQPEVFGSSFDSTSIRPDSDSNTHTGSHENLKQAALWLKLCTETHGLCTCTSDAYTPLPRRVLDVGSDITHQDPYLYETDGRQFGQYATLSHRWPKVLDARTTLQTINSYRRAIPLSTLPPTFRDAVITCRALGVRYLWIDSLCIVQDSKEDWDIESAKMGAYYWNSFFNIAAATVNSSRYDDTFNLTIKTEGGCFRPRDPCGIQPCHVRLRYWHDLAQVDTSVHLGPHIASGPTDWRFAEHSALDSRAWILQERILAPRTLFFGEHQIFWSCLTMRASEARPQGQKLRSGLETHLLVEEYQHTLRLEALLSSVRESSMAPTHWRPSLLGQVSPTEEINRSALFRSISDLQRARRENPMYKRLAYDEWYELVMEYNCRRITFDKDVLPAISGIASYFQLITGDKYMAGLWAEDLVPGLCWQVDYETARPSVLENGASIPSWSWASVRSDTLTMWYLGPQSEVGRYVNLRDVHVDHETPNPLGGVLGGYLCLDGYLKGCMAIPALKEKDEFRQKKKTDPEGRGAPAVDKMFRYVLNTMNKDESPMLVDVQTEQWLAMFMPDWQFLVGAEPMAVWCLPLLQDKTDSDEYGVLCLVVTPNLEHQPPTWRRVGLARVGDVNWFQDAETYEGIILL</sequence>
<feature type="compositionally biased region" description="Polar residues" evidence="1">
    <location>
        <begin position="18"/>
        <end position="31"/>
    </location>
</feature>
<accession>A0AAE0LY14</accession>
<evidence type="ECO:0000259" key="2">
    <source>
        <dbReference type="Pfam" id="PF06985"/>
    </source>
</evidence>
<name>A0AAE0LY14_9PEZI</name>
<evidence type="ECO:0000256" key="1">
    <source>
        <dbReference type="SAM" id="MobiDB-lite"/>
    </source>
</evidence>